<gene>
    <name evidence="3" type="ORF">HaLaN_01381</name>
</gene>
<dbReference type="AlphaFoldDB" id="A0A699YL55"/>
<dbReference type="SUPFAM" id="SSF51430">
    <property type="entry name" value="NAD(P)-linked oxidoreductase"/>
    <property type="match status" value="1"/>
</dbReference>
<feature type="domain" description="NADP-dependent oxidoreductase" evidence="2">
    <location>
        <begin position="385"/>
        <end position="571"/>
    </location>
</feature>
<evidence type="ECO:0000313" key="3">
    <source>
        <dbReference type="EMBL" id="GFH06709.1"/>
    </source>
</evidence>
<evidence type="ECO:0000256" key="1">
    <source>
        <dbReference type="SAM" id="Coils"/>
    </source>
</evidence>
<dbReference type="InterPro" id="IPR023210">
    <property type="entry name" value="NADP_OxRdtase_dom"/>
</dbReference>
<dbReference type="Gene3D" id="3.20.20.100">
    <property type="entry name" value="NADP-dependent oxidoreductase domain"/>
    <property type="match status" value="1"/>
</dbReference>
<dbReference type="EMBL" id="BLLF01000052">
    <property type="protein sequence ID" value="GFH06709.1"/>
    <property type="molecule type" value="Genomic_DNA"/>
</dbReference>
<organism evidence="3 4">
    <name type="scientific">Haematococcus lacustris</name>
    <name type="common">Green alga</name>
    <name type="synonym">Haematococcus pluvialis</name>
    <dbReference type="NCBI Taxonomy" id="44745"/>
    <lineage>
        <taxon>Eukaryota</taxon>
        <taxon>Viridiplantae</taxon>
        <taxon>Chlorophyta</taxon>
        <taxon>core chlorophytes</taxon>
        <taxon>Chlorophyceae</taxon>
        <taxon>CS clade</taxon>
        <taxon>Chlamydomonadales</taxon>
        <taxon>Haematococcaceae</taxon>
        <taxon>Haematococcus</taxon>
    </lineage>
</organism>
<comment type="caution">
    <text evidence="3">The sequence shown here is derived from an EMBL/GenBank/DDBJ whole genome shotgun (WGS) entry which is preliminary data.</text>
</comment>
<keyword evidence="1" id="KW-0175">Coiled coil</keyword>
<dbReference type="Proteomes" id="UP000485058">
    <property type="component" value="Unassembled WGS sequence"/>
</dbReference>
<dbReference type="InterPro" id="IPR036812">
    <property type="entry name" value="NAD(P)_OxRdtase_dom_sf"/>
</dbReference>
<name>A0A699YL55_HAELA</name>
<dbReference type="PANTHER" id="PTHR43147:SF2">
    <property type="entry name" value="NADP-DEPENDENT OXIDOREDUCTASE DOMAIN-CONTAINING PROTEIN"/>
    <property type="match status" value="1"/>
</dbReference>
<keyword evidence="4" id="KW-1185">Reference proteome</keyword>
<dbReference type="PANTHER" id="PTHR43147">
    <property type="entry name" value="PROTEIN TAS"/>
    <property type="match status" value="1"/>
</dbReference>
<feature type="coiled-coil region" evidence="1">
    <location>
        <begin position="149"/>
        <end position="176"/>
    </location>
</feature>
<proteinExistence type="predicted"/>
<evidence type="ECO:0000259" key="2">
    <source>
        <dbReference type="Pfam" id="PF00248"/>
    </source>
</evidence>
<accession>A0A699YL55</accession>
<protein>
    <submittedName>
        <fullName evidence="3">Aldo_ket_red domain-containing protein</fullName>
    </submittedName>
</protein>
<evidence type="ECO:0000313" key="4">
    <source>
        <dbReference type="Proteomes" id="UP000485058"/>
    </source>
</evidence>
<dbReference type="Pfam" id="PF00248">
    <property type="entry name" value="Aldo_ket_red"/>
    <property type="match status" value="1"/>
</dbReference>
<sequence length="618" mass="67605">MATQPNLRCNTADAHAFLDVRPRFPHATSSLKAHNWCISGVQRISRQRSTMSADGVLADVSPDAALAALYKSSRPHVELVPGVSLSAIVNATWLPTDAKSMLSQSWIPTQPEVDEGQDPPPPPPAFDPAAAEYGVMQRRLSKSAPFLRWNELMITIKTLETQLEKEKDEKVKEEKTAALESARVAFAETELQLTELKASFAEDPTSLVPWMSTLFDLADAGLTTFDVSGSFFPHAKLHALFASDNTTSYYGEPEAVLGAFKRRYDRERGPGKVQLLTRLVPNIFQVQPSVLGASVLPQGAWQCPPRPTPPCHHQASVQLLNQSFSTCAHLCCCCGTITRDLAPACLLACAKSCCCMAQDGYSGTSFVEAVVDRIRAVVLPPESLEPLDLVQLFWWDVQEGDAVATLKALQALTEDKLDLSEEGEQVAVLEPRKVRAIGLVDFPSRAVISAIQAGVPVVSLSIPFTLADRSHQASLEVAREYNIKVLARDGLMGGLISEKYLGRPCPSTSGEVDPDLDDVAAAVDLTNNYGGWAKVQALLRVVSSIAQKHGVKMQTVALRWQVDLGMFPVATTRWGRQCWSQFGYPYWRGSTPGLDWQLFQVESFLDAQDMAKLHALGY</sequence>
<reference evidence="3 4" key="1">
    <citation type="submission" date="2020-02" db="EMBL/GenBank/DDBJ databases">
        <title>Draft genome sequence of Haematococcus lacustris strain NIES-144.</title>
        <authorList>
            <person name="Morimoto D."/>
            <person name="Nakagawa S."/>
            <person name="Yoshida T."/>
            <person name="Sawayama S."/>
        </authorList>
    </citation>
    <scope>NUCLEOTIDE SEQUENCE [LARGE SCALE GENOMIC DNA]</scope>
    <source>
        <strain evidence="3 4">NIES-144</strain>
    </source>
</reference>